<organism evidence="1 2">
    <name type="scientific">Cladophialophora psammophila CBS 110553</name>
    <dbReference type="NCBI Taxonomy" id="1182543"/>
    <lineage>
        <taxon>Eukaryota</taxon>
        <taxon>Fungi</taxon>
        <taxon>Dikarya</taxon>
        <taxon>Ascomycota</taxon>
        <taxon>Pezizomycotina</taxon>
        <taxon>Eurotiomycetes</taxon>
        <taxon>Chaetothyriomycetidae</taxon>
        <taxon>Chaetothyriales</taxon>
        <taxon>Herpotrichiellaceae</taxon>
        <taxon>Cladophialophora</taxon>
    </lineage>
</organism>
<evidence type="ECO:0000313" key="2">
    <source>
        <dbReference type="Proteomes" id="UP000019471"/>
    </source>
</evidence>
<dbReference type="OrthoDB" id="3643156at2759"/>
<dbReference type="EMBL" id="AMGX01000008">
    <property type="protein sequence ID" value="EXJ70656.1"/>
    <property type="molecule type" value="Genomic_DNA"/>
</dbReference>
<reference evidence="1 2" key="1">
    <citation type="submission" date="2013-03" db="EMBL/GenBank/DDBJ databases">
        <title>The Genome Sequence of Cladophialophora psammophila CBS 110553.</title>
        <authorList>
            <consortium name="The Broad Institute Genomics Platform"/>
            <person name="Cuomo C."/>
            <person name="de Hoog S."/>
            <person name="Gorbushina A."/>
            <person name="Walker B."/>
            <person name="Young S.K."/>
            <person name="Zeng Q."/>
            <person name="Gargeya S."/>
            <person name="Fitzgerald M."/>
            <person name="Haas B."/>
            <person name="Abouelleil A."/>
            <person name="Allen A.W."/>
            <person name="Alvarado L."/>
            <person name="Arachchi H.M."/>
            <person name="Berlin A.M."/>
            <person name="Chapman S.B."/>
            <person name="Gainer-Dewar J."/>
            <person name="Goldberg J."/>
            <person name="Griggs A."/>
            <person name="Gujja S."/>
            <person name="Hansen M."/>
            <person name="Howarth C."/>
            <person name="Imamovic A."/>
            <person name="Ireland A."/>
            <person name="Larimer J."/>
            <person name="McCowan C."/>
            <person name="Murphy C."/>
            <person name="Pearson M."/>
            <person name="Poon T.W."/>
            <person name="Priest M."/>
            <person name="Roberts A."/>
            <person name="Saif S."/>
            <person name="Shea T."/>
            <person name="Sisk P."/>
            <person name="Sykes S."/>
            <person name="Wortman J."/>
            <person name="Nusbaum C."/>
            <person name="Birren B."/>
        </authorList>
    </citation>
    <scope>NUCLEOTIDE SEQUENCE [LARGE SCALE GENOMIC DNA]</scope>
    <source>
        <strain evidence="1 2">CBS 110553</strain>
    </source>
</reference>
<protein>
    <submittedName>
        <fullName evidence="1">Uncharacterized protein</fullName>
    </submittedName>
</protein>
<name>W9X145_9EURO</name>
<accession>W9X145</accession>
<gene>
    <name evidence="1" type="ORF">A1O5_05646</name>
</gene>
<dbReference type="RefSeq" id="XP_007744435.1">
    <property type="nucleotide sequence ID" value="XM_007746245.1"/>
</dbReference>
<proteinExistence type="predicted"/>
<dbReference type="HOGENOM" id="CLU_049213_0_0_1"/>
<keyword evidence="2" id="KW-1185">Reference proteome</keyword>
<comment type="caution">
    <text evidence="1">The sequence shown here is derived from an EMBL/GenBank/DDBJ whole genome shotgun (WGS) entry which is preliminary data.</text>
</comment>
<dbReference type="GeneID" id="19190362"/>
<dbReference type="Proteomes" id="UP000019471">
    <property type="component" value="Unassembled WGS sequence"/>
</dbReference>
<dbReference type="AlphaFoldDB" id="W9X145"/>
<evidence type="ECO:0000313" key="1">
    <source>
        <dbReference type="EMBL" id="EXJ70656.1"/>
    </source>
</evidence>
<sequence length="426" mass="48161">MPPPCQAFVALAIASLGGVGGGVVLSASTRNALSIPDLLDRPLCVVARARRTLKCCVTVLGNRYFGPQLSQPDGKPLDHFRDITLGPSSVSIGFVNGTVSDVALVNGTEAYLRAMKRWHHFVSDHPTRGGKHNSKTSMPLSSLERLRSWFQWGLPNPAGPFYEPLDDSLIPIVEMMRKLYHEANQSVPLTNNNVFLAVPDLQYTINYETSRHIEPLLQAAGLNGLFYLRQSHLSLLHLYNLDNCFDIWLDEVTWVPDEECEEYHDRNIQSVFSIHLDKSSLTLRPMIRDDGLFPYEPGSVQYFWADEHVGQDNLAYWDWLEHALRGFLHDRDVVYDLLLLSGTQATALDFQQIIQSVLKDHEKIVPRDYLRRPIDHTYAAARGAAQLARVYLCSSSCMPAPWCPTSGHCKRWAWHRDDEGAKKIEL</sequence>